<feature type="compositionally biased region" description="Low complexity" evidence="1">
    <location>
        <begin position="48"/>
        <end position="63"/>
    </location>
</feature>
<organism evidence="2 3">
    <name type="scientific">Oedothorax gibbosus</name>
    <dbReference type="NCBI Taxonomy" id="931172"/>
    <lineage>
        <taxon>Eukaryota</taxon>
        <taxon>Metazoa</taxon>
        <taxon>Ecdysozoa</taxon>
        <taxon>Arthropoda</taxon>
        <taxon>Chelicerata</taxon>
        <taxon>Arachnida</taxon>
        <taxon>Araneae</taxon>
        <taxon>Araneomorphae</taxon>
        <taxon>Entelegynae</taxon>
        <taxon>Araneoidea</taxon>
        <taxon>Linyphiidae</taxon>
        <taxon>Erigoninae</taxon>
        <taxon>Oedothorax</taxon>
    </lineage>
</organism>
<accession>A0AAV6VQ33</accession>
<dbReference type="EMBL" id="JAFNEN010000046">
    <property type="protein sequence ID" value="KAG8197994.1"/>
    <property type="molecule type" value="Genomic_DNA"/>
</dbReference>
<evidence type="ECO:0000313" key="3">
    <source>
        <dbReference type="Proteomes" id="UP000827092"/>
    </source>
</evidence>
<gene>
    <name evidence="2" type="ORF">JTE90_029388</name>
</gene>
<evidence type="ECO:0000313" key="2">
    <source>
        <dbReference type="EMBL" id="KAG8197994.1"/>
    </source>
</evidence>
<evidence type="ECO:0000256" key="1">
    <source>
        <dbReference type="SAM" id="MobiDB-lite"/>
    </source>
</evidence>
<dbReference type="AlphaFoldDB" id="A0AAV6VQ33"/>
<proteinExistence type="predicted"/>
<dbReference type="Proteomes" id="UP000827092">
    <property type="component" value="Unassembled WGS sequence"/>
</dbReference>
<feature type="region of interest" description="Disordered" evidence="1">
    <location>
        <begin position="48"/>
        <end position="81"/>
    </location>
</feature>
<name>A0AAV6VQ33_9ARAC</name>
<protein>
    <submittedName>
        <fullName evidence="2">Uncharacterized protein</fullName>
    </submittedName>
</protein>
<keyword evidence="3" id="KW-1185">Reference proteome</keyword>
<reference evidence="2 3" key="1">
    <citation type="journal article" date="2022" name="Nat. Ecol. Evol.">
        <title>A masculinizing supergene underlies an exaggerated male reproductive morph in a spider.</title>
        <authorList>
            <person name="Hendrickx F."/>
            <person name="De Corte Z."/>
            <person name="Sonet G."/>
            <person name="Van Belleghem S.M."/>
            <person name="Kostlbacher S."/>
            <person name="Vangestel C."/>
        </authorList>
    </citation>
    <scope>NUCLEOTIDE SEQUENCE [LARGE SCALE GENOMIC DNA]</scope>
    <source>
        <strain evidence="2">W744_W776</strain>
    </source>
</reference>
<sequence length="110" mass="12188">MLGLFLAHHIMQLQQYLFPPYSNGGFYAHHKADSLTYPVGYMMHPQQHPSPMQQGMEQMQGGMHPPPGAMQGPPGGLQGPLAYLERTMSSIGNVCKNMPNSERVDNFVFG</sequence>
<comment type="caution">
    <text evidence="2">The sequence shown here is derived from an EMBL/GenBank/DDBJ whole genome shotgun (WGS) entry which is preliminary data.</text>
</comment>